<feature type="compositionally biased region" description="Polar residues" evidence="1">
    <location>
        <begin position="149"/>
        <end position="159"/>
    </location>
</feature>
<evidence type="ECO:0000313" key="3">
    <source>
        <dbReference type="Proteomes" id="UP000245942"/>
    </source>
</evidence>
<organism evidence="2 3">
    <name type="scientific">Pseudomicrostroma glucosiphilum</name>
    <dbReference type="NCBI Taxonomy" id="1684307"/>
    <lineage>
        <taxon>Eukaryota</taxon>
        <taxon>Fungi</taxon>
        <taxon>Dikarya</taxon>
        <taxon>Basidiomycota</taxon>
        <taxon>Ustilaginomycotina</taxon>
        <taxon>Exobasidiomycetes</taxon>
        <taxon>Microstromatales</taxon>
        <taxon>Microstromatales incertae sedis</taxon>
        <taxon>Pseudomicrostroma</taxon>
    </lineage>
</organism>
<name>A0A316U9J3_9BASI</name>
<evidence type="ECO:0000256" key="1">
    <source>
        <dbReference type="SAM" id="MobiDB-lite"/>
    </source>
</evidence>
<reference evidence="2 3" key="1">
    <citation type="journal article" date="2018" name="Mol. Biol. Evol.">
        <title>Broad Genomic Sampling Reveals a Smut Pathogenic Ancestry of the Fungal Clade Ustilaginomycotina.</title>
        <authorList>
            <person name="Kijpornyongpan T."/>
            <person name="Mondo S.J."/>
            <person name="Barry K."/>
            <person name="Sandor L."/>
            <person name="Lee J."/>
            <person name="Lipzen A."/>
            <person name="Pangilinan J."/>
            <person name="LaButti K."/>
            <person name="Hainaut M."/>
            <person name="Henrissat B."/>
            <person name="Grigoriev I.V."/>
            <person name="Spatafora J.W."/>
            <person name="Aime M.C."/>
        </authorList>
    </citation>
    <scope>NUCLEOTIDE SEQUENCE [LARGE SCALE GENOMIC DNA]</scope>
    <source>
        <strain evidence="2 3">MCA 4718</strain>
    </source>
</reference>
<accession>A0A316U9J3</accession>
<proteinExistence type="predicted"/>
<sequence length="189" mass="21561">MSSHQDLREALARTAQALSAVQAELDSQVRKTGRMARRCQETEANNMLLVGENRTLQQRIRSLELKAVEESEARGQLTRALSYSLRAFHEEEAKREARRARAVAGKVSFWDFLPAQYSEKRAIRPEERTHSHRKHEAEEDDESGKEQAKGTSYLDNRLSTIKKKAAEINQGGTLASLLRRNGKRPRNSY</sequence>
<evidence type="ECO:0000313" key="2">
    <source>
        <dbReference type="EMBL" id="PWN21151.1"/>
    </source>
</evidence>
<feature type="region of interest" description="Disordered" evidence="1">
    <location>
        <begin position="121"/>
        <end position="189"/>
    </location>
</feature>
<dbReference type="AlphaFoldDB" id="A0A316U9J3"/>
<keyword evidence="3" id="KW-1185">Reference proteome</keyword>
<dbReference type="GeneID" id="37011331"/>
<protein>
    <submittedName>
        <fullName evidence="2">Uncharacterized protein</fullName>
    </submittedName>
</protein>
<gene>
    <name evidence="2" type="ORF">BCV69DRAFT_188622</name>
</gene>
<dbReference type="Proteomes" id="UP000245942">
    <property type="component" value="Unassembled WGS sequence"/>
</dbReference>
<dbReference type="RefSeq" id="XP_025348311.1">
    <property type="nucleotide sequence ID" value="XM_025489597.1"/>
</dbReference>
<dbReference type="EMBL" id="KZ819326">
    <property type="protein sequence ID" value="PWN21151.1"/>
    <property type="molecule type" value="Genomic_DNA"/>
</dbReference>
<feature type="compositionally biased region" description="Basic residues" evidence="1">
    <location>
        <begin position="180"/>
        <end position="189"/>
    </location>
</feature>